<evidence type="ECO:0000313" key="5">
    <source>
        <dbReference type="Proteomes" id="UP000481861"/>
    </source>
</evidence>
<keyword evidence="1" id="KW-0677">Repeat</keyword>
<feature type="chain" id="PRO_5029012942" evidence="2">
    <location>
        <begin position="18"/>
        <end position="226"/>
    </location>
</feature>
<dbReference type="EMBL" id="JAADJZ010000021">
    <property type="protein sequence ID" value="KAF2867866.1"/>
    <property type="molecule type" value="Genomic_DNA"/>
</dbReference>
<reference evidence="4 5" key="1">
    <citation type="submission" date="2020-01" db="EMBL/GenBank/DDBJ databases">
        <authorList>
            <consortium name="DOE Joint Genome Institute"/>
            <person name="Haridas S."/>
            <person name="Albert R."/>
            <person name="Binder M."/>
            <person name="Bloem J."/>
            <person name="Labutti K."/>
            <person name="Salamov A."/>
            <person name="Andreopoulos B."/>
            <person name="Baker S.E."/>
            <person name="Barry K."/>
            <person name="Bills G."/>
            <person name="Bluhm B.H."/>
            <person name="Cannon C."/>
            <person name="Castanera R."/>
            <person name="Culley D.E."/>
            <person name="Daum C."/>
            <person name="Ezra D."/>
            <person name="Gonzalez J.B."/>
            <person name="Henrissat B."/>
            <person name="Kuo A."/>
            <person name="Liang C."/>
            <person name="Lipzen A."/>
            <person name="Lutzoni F."/>
            <person name="Magnuson J."/>
            <person name="Mondo S."/>
            <person name="Nolan M."/>
            <person name="Ohm R."/>
            <person name="Pangilinan J."/>
            <person name="Park H.-J.H."/>
            <person name="Ramirez L."/>
            <person name="Alfaro M."/>
            <person name="Sun H."/>
            <person name="Tritt A."/>
            <person name="Yoshinaga Y."/>
            <person name="Zwiers L.-H.L."/>
            <person name="Turgeon B.G."/>
            <person name="Goodwin S.B."/>
            <person name="Spatafora J.W."/>
            <person name="Crous P.W."/>
            <person name="Grigoriev I.V."/>
        </authorList>
    </citation>
    <scope>NUCLEOTIDE SEQUENCE [LARGE SCALE GENOMIC DNA]</scope>
    <source>
        <strain evidence="4 5">CBS 611.86</strain>
    </source>
</reference>
<gene>
    <name evidence="4" type="ORF">BDV95DRAFT_501647</name>
</gene>
<organism evidence="4 5">
    <name type="scientific">Massariosphaeria phaeospora</name>
    <dbReference type="NCBI Taxonomy" id="100035"/>
    <lineage>
        <taxon>Eukaryota</taxon>
        <taxon>Fungi</taxon>
        <taxon>Dikarya</taxon>
        <taxon>Ascomycota</taxon>
        <taxon>Pezizomycotina</taxon>
        <taxon>Dothideomycetes</taxon>
        <taxon>Pleosporomycetidae</taxon>
        <taxon>Pleosporales</taxon>
        <taxon>Pleosporales incertae sedis</taxon>
        <taxon>Massariosphaeria</taxon>
    </lineage>
</organism>
<dbReference type="SMART" id="SM00321">
    <property type="entry name" value="WSC"/>
    <property type="match status" value="2"/>
</dbReference>
<proteinExistence type="predicted"/>
<dbReference type="Pfam" id="PF01822">
    <property type="entry name" value="WSC"/>
    <property type="match status" value="2"/>
</dbReference>
<keyword evidence="5" id="KW-1185">Reference proteome</keyword>
<feature type="signal peptide" evidence="2">
    <location>
        <begin position="1"/>
        <end position="17"/>
    </location>
</feature>
<name>A0A7C8I2V9_9PLEO</name>
<evidence type="ECO:0000313" key="4">
    <source>
        <dbReference type="EMBL" id="KAF2867866.1"/>
    </source>
</evidence>
<comment type="caution">
    <text evidence="4">The sequence shown here is derived from an EMBL/GenBank/DDBJ whole genome shotgun (WGS) entry which is preliminary data.</text>
</comment>
<dbReference type="PROSITE" id="PS51212">
    <property type="entry name" value="WSC"/>
    <property type="match status" value="2"/>
</dbReference>
<protein>
    <submittedName>
        <fullName evidence="4">WSC domain-containing protein</fullName>
    </submittedName>
</protein>
<evidence type="ECO:0000259" key="3">
    <source>
        <dbReference type="PROSITE" id="PS51212"/>
    </source>
</evidence>
<dbReference type="Proteomes" id="UP000481861">
    <property type="component" value="Unassembled WGS sequence"/>
</dbReference>
<accession>A0A7C8I2V9</accession>
<feature type="domain" description="WSC" evidence="3">
    <location>
        <begin position="131"/>
        <end position="226"/>
    </location>
</feature>
<keyword evidence="2" id="KW-0732">Signal</keyword>
<dbReference type="PANTHER" id="PTHR45964:SF5">
    <property type="entry name" value="WSCD FAMILY MEMBER CG9164"/>
    <property type="match status" value="1"/>
</dbReference>
<dbReference type="InterPro" id="IPR002889">
    <property type="entry name" value="WSC_carb-bd"/>
</dbReference>
<dbReference type="PANTHER" id="PTHR45964">
    <property type="entry name" value="WSCD FAMILY MEMBER CG9164"/>
    <property type="match status" value="1"/>
</dbReference>
<evidence type="ECO:0000256" key="2">
    <source>
        <dbReference type="SAM" id="SignalP"/>
    </source>
</evidence>
<sequence>MYNSIISITLFAASTLAIVIPSPAFNLPTGWEYSGCYTDSTQRRELNSDFYFDMGSKAMNAETCIPFCESRGFAVAGTEYSGECFCGPKIPLQMGTTGCYMPCAGDAMQVCGGPDRLTIYTSITTNPGPAGWVSKGCYTDNVSVRALTALEQVPGGSEQLTVAACTSTCGALGYTLAGVEYAGECFCGNEVQGMNVPFQGGCGMTCKGNSSEFCGGPNRLNLYAVA</sequence>
<dbReference type="InterPro" id="IPR051589">
    <property type="entry name" value="Sialate-O-sulfotransferase"/>
</dbReference>
<dbReference type="AlphaFoldDB" id="A0A7C8I2V9"/>
<dbReference type="OrthoDB" id="2019572at2759"/>
<feature type="domain" description="WSC" evidence="3">
    <location>
        <begin position="30"/>
        <end position="123"/>
    </location>
</feature>
<evidence type="ECO:0000256" key="1">
    <source>
        <dbReference type="ARBA" id="ARBA00022737"/>
    </source>
</evidence>